<dbReference type="Proteomes" id="UP000308382">
    <property type="component" value="Unassembled WGS sequence"/>
</dbReference>
<evidence type="ECO:0000313" key="1">
    <source>
        <dbReference type="EMBL" id="TLF44564.1"/>
    </source>
</evidence>
<proteinExistence type="predicted"/>
<accession>A0A5R8M4R8</accession>
<keyword evidence="2" id="KW-1185">Reference proteome</keyword>
<comment type="caution">
    <text evidence="1">The sequence shown here is derived from an EMBL/GenBank/DDBJ whole genome shotgun (WGS) entry which is preliminary data.</text>
</comment>
<dbReference type="OrthoDB" id="1189996at2"/>
<dbReference type="AlphaFoldDB" id="A0A5R8M4R8"/>
<reference evidence="1 2" key="1">
    <citation type="journal article" date="2017" name="Int. J. Syst. Evol. Microbiol.">
        <title>Maripseudobacter aurantiacus gen. nov., sp. nov., a novel member of the family Flavobacteriaceae isolated from a sedimentation basin.</title>
        <authorList>
            <person name="Chen C."/>
            <person name="Su Y."/>
            <person name="Tao T."/>
            <person name="Fu G."/>
            <person name="Zhang C."/>
            <person name="Sun C."/>
            <person name="Zhang X."/>
            <person name="Wu M."/>
        </authorList>
    </citation>
    <scope>NUCLEOTIDE SEQUENCE [LARGE SCALE GENOMIC DNA]</scope>
    <source>
        <strain evidence="2">CDA4</strain>
    </source>
</reference>
<evidence type="ECO:0000313" key="2">
    <source>
        <dbReference type="Proteomes" id="UP000308382"/>
    </source>
</evidence>
<sequence>MDFQKFPEGYSTGMYQCKKYGISKTTFNNGKSIKLYAEELGGSDFISMNFYSTKEKELLKPCEMSKAKVVDFLIKVKLLNTMES</sequence>
<dbReference type="RefSeq" id="WP_138258292.1">
    <property type="nucleotide sequence ID" value="NZ_VBUK01000005.1"/>
</dbReference>
<organism evidence="1 2">
    <name type="scientific">Maribacter aurantiacus</name>
    <dbReference type="NCBI Taxonomy" id="1882343"/>
    <lineage>
        <taxon>Bacteria</taxon>
        <taxon>Pseudomonadati</taxon>
        <taxon>Bacteroidota</taxon>
        <taxon>Flavobacteriia</taxon>
        <taxon>Flavobacteriales</taxon>
        <taxon>Flavobacteriaceae</taxon>
        <taxon>Maribacter</taxon>
    </lineage>
</organism>
<dbReference type="EMBL" id="VBUK01000005">
    <property type="protein sequence ID" value="TLF44564.1"/>
    <property type="molecule type" value="Genomic_DNA"/>
</dbReference>
<name>A0A5R8M4R8_9FLAO</name>
<protein>
    <submittedName>
        <fullName evidence="1">Peptide methionine sulfoxide reductase</fullName>
    </submittedName>
</protein>
<gene>
    <name evidence="1" type="ORF">FEK29_09980</name>
</gene>